<feature type="region of interest" description="Disordered" evidence="4">
    <location>
        <begin position="314"/>
        <end position="335"/>
    </location>
</feature>
<dbReference type="PANTHER" id="PTHR24198:SF165">
    <property type="entry name" value="ANKYRIN REPEAT-CONTAINING PROTEIN-RELATED"/>
    <property type="match status" value="1"/>
</dbReference>
<dbReference type="EMBL" id="PXXK01000033">
    <property type="protein sequence ID" value="RFN53948.1"/>
    <property type="molecule type" value="Genomic_DNA"/>
</dbReference>
<evidence type="ECO:0000256" key="4">
    <source>
        <dbReference type="SAM" id="MobiDB-lite"/>
    </source>
</evidence>
<dbReference type="Proteomes" id="UP000265631">
    <property type="component" value="Unassembled WGS sequence"/>
</dbReference>
<protein>
    <submittedName>
        <fullName evidence="5">Ankyrin repeat protein</fullName>
    </submittedName>
</protein>
<gene>
    <name evidence="5" type="ORF">FIE12Z_1695</name>
</gene>
<dbReference type="Pfam" id="PF12796">
    <property type="entry name" value="Ank_2"/>
    <property type="match status" value="4"/>
</dbReference>
<evidence type="ECO:0000313" key="6">
    <source>
        <dbReference type="Proteomes" id="UP000265631"/>
    </source>
</evidence>
<dbReference type="PANTHER" id="PTHR24198">
    <property type="entry name" value="ANKYRIN REPEAT AND PROTEIN KINASE DOMAIN-CONTAINING PROTEIN"/>
    <property type="match status" value="1"/>
</dbReference>
<sequence length="1899" mass="212770">MSDSEEDSIVSSADQEIRNKVPMWTPGKGINEGSVSDMDHEDGASDASSEIPDIATIKDLPVRPDFSTATITAQSRPLGLSRLWGLSNYDDYDVITVHGLRDDQKTVWQSQTGKLWLRDHLFVNLSVRQLDYFYAIEEDAEVYGPGGIKKEAQNLLRLYREQRQSLPDTEVDRPIIWVCHDIGGTIVKQVLIEAAQAVMLDDYEDIAAWNSAKEIHHKIATFSTAVIFLGCPHKSESLEVLQDEILNLMSLPGPAITKGRVGRSNNIACQVEEINRQFLRSKLFHRVTIISVFHLAILPDNAPEDHSKDALVAESAPTDNADDSNEKAAGLDDESHLTSSLKGIVPALPELPLSDASPFSQYAMTTFSPLEGQSRFPVWIEHLDLVRGDEESSKKDNWVTCLARRFGRNLYPLKVDQAFIRAQTALLAVVPPMRTPTIHMEPRLVDTLPAIEWIGNQDIYKALDTKLGPQILHIECNEKESARVSMLTQHLYTKYEYDSSILWWDDPKGRCFYFEFVRSDNRYNNIRSMLLTFINQAAWHYSLDSNLHHIQKMLAQLQDYGSWSLPHLFQLFSTFRSWTDAAGVVIFLACFDDCVEEERRWFLEALKEDQARGDINYCLVFTTKGPDEISSALIDRSQVLSLQNCPMPFLGYSIDEEGNDDQGLTVALERAIKKRPALGTLKGTLSNLLEQCRSSPYLGYVILRWLSNSSRGTSLTEVTATVTRLSPVTAENILNVFLELLSRDKRDWALQVYRWVRFSKEPLTVTSLGQALAACSDPKNTSKLLLEFEKEYFIQELETGFSGIIVVDGDEVKFSHDSFNQPVPNFDDSEDEQPSQIHGFIAKACLRYMMQDCVQKEYARLSPEGYGGDIFKTPLVLREGGFLEYAIQFWVYHYQLADNHRPLDLASQFFRTKAFRDKWAEGCYLLSNPFTRTHQSYCSSLPLMASLGLDDMLSSQVNEEKNSDWFQKDAWLAIVEAARNGHERIVRDLLDLVEIDRDGLRDAMASAATVQNEDIIAQLLDKVASLKSFPWTQSLLSRAASTGSKSLVLAIAKHGFDLSSVDEVTGQTALHAAILWGQRAIVEVLLSFDVDLSILQRHSRDMTPLTLAIEMADPQIVQMLLDKGARVDGGLSDGELITTRAAGLGHHMVLERLLSAGAQFQVGADDTDTTAPITRAIRDERMGCIRLLLKHTADPHGKSSDGSLLYQSCKIKNGADICRILLEKGADPNECYPDKEMLLIAALRTDSKEMVDLLIDNGAKIDSLDKWEDGDARTPLSFAASECSIDILELLLDRGADVNYVPEGSRSALFITALRTLHTEKLELLLKRGASIEWKRDDGWRALHAAYDAPKIIKLLLDHGADVNSMCDSGSLTMMVARWGYKETLELLVGNPEWQPDLDLRLTYDPEDDKYGYTAVRLAAEGGHYDCASLLLESGAQLDDKMRDAKFFLGIVDEALSEEQSKALDNLIEQCFERGTKANILDGEQNTALHHVSKFTPVSLVLTLLGMGAPIDSPNADGWTPLAVALKVRNAPVAKFLLVRGVKTDLYGPKFGSLFHVICDSQTYGIFFPLLEVMPLMKRLIKQGADANMLGPEPGSESLLYTVVHCLPAHICEIITRYLVEEVKMDVNSAGRAKRYPVIAAICKLLSPVVQYLIRHGADLDVADDQGLRPIHHAAMQLRQSAKPLPLVRRHCSELQPKDIYDRTPFHFASASGNWPATRRFIDGLPQGFDANIKDCDGWTPLMWACRSVQGGETIEKLIRDHKADIWTVSNDGQWSPLKLANFTRYGDHLTGLLMPPNDKMERVLEDGSTQIWEPDFHKASPGKHHFQELCNSCIVPIIGPIYRMHDPTHELEEFQTPESVVLEDDEQSDSNEAGDDDDDEDGDTDGDEDEDDDEDEDE</sequence>
<keyword evidence="1" id="KW-0677">Repeat</keyword>
<feature type="compositionally biased region" description="Acidic residues" evidence="4">
    <location>
        <begin position="1862"/>
        <end position="1899"/>
    </location>
</feature>
<evidence type="ECO:0000313" key="5">
    <source>
        <dbReference type="EMBL" id="RFN53948.1"/>
    </source>
</evidence>
<dbReference type="PROSITE" id="PS50088">
    <property type="entry name" value="ANK_REPEAT"/>
    <property type="match status" value="6"/>
</dbReference>
<comment type="caution">
    <text evidence="5">The sequence shown here is derived from an EMBL/GenBank/DDBJ whole genome shotgun (WGS) entry which is preliminary data.</text>
</comment>
<dbReference type="InterPro" id="IPR036770">
    <property type="entry name" value="Ankyrin_rpt-contain_sf"/>
</dbReference>
<feature type="repeat" description="ANK" evidence="3">
    <location>
        <begin position="1271"/>
        <end position="1303"/>
    </location>
</feature>
<dbReference type="SUPFAM" id="SSF48403">
    <property type="entry name" value="Ankyrin repeat"/>
    <property type="match status" value="3"/>
</dbReference>
<feature type="region of interest" description="Disordered" evidence="4">
    <location>
        <begin position="1854"/>
        <end position="1899"/>
    </location>
</feature>
<feature type="compositionally biased region" description="Basic and acidic residues" evidence="4">
    <location>
        <begin position="324"/>
        <end position="335"/>
    </location>
</feature>
<feature type="repeat" description="ANK" evidence="3">
    <location>
        <begin position="1065"/>
        <end position="1097"/>
    </location>
</feature>
<dbReference type="PRINTS" id="PR01415">
    <property type="entry name" value="ANKYRIN"/>
</dbReference>
<evidence type="ECO:0000256" key="3">
    <source>
        <dbReference type="PROSITE-ProRule" id="PRU00023"/>
    </source>
</evidence>
<dbReference type="InterPro" id="IPR002110">
    <property type="entry name" value="Ankyrin_rpt"/>
</dbReference>
<feature type="repeat" description="ANK" evidence="3">
    <location>
        <begin position="1234"/>
        <end position="1266"/>
    </location>
</feature>
<organism evidence="5 6">
    <name type="scientific">Fusarium flagelliforme</name>
    <dbReference type="NCBI Taxonomy" id="2675880"/>
    <lineage>
        <taxon>Eukaryota</taxon>
        <taxon>Fungi</taxon>
        <taxon>Dikarya</taxon>
        <taxon>Ascomycota</taxon>
        <taxon>Pezizomycotina</taxon>
        <taxon>Sordariomycetes</taxon>
        <taxon>Hypocreomycetidae</taxon>
        <taxon>Hypocreales</taxon>
        <taxon>Nectriaceae</taxon>
        <taxon>Fusarium</taxon>
        <taxon>Fusarium incarnatum-equiseti species complex</taxon>
    </lineage>
</organism>
<dbReference type="STRING" id="2594813.A0A395N1E3"/>
<keyword evidence="6" id="KW-1185">Reference proteome</keyword>
<dbReference type="Gene3D" id="1.25.40.20">
    <property type="entry name" value="Ankyrin repeat-containing domain"/>
    <property type="match status" value="3"/>
</dbReference>
<dbReference type="SMART" id="SM00248">
    <property type="entry name" value="ANK"/>
    <property type="match status" value="18"/>
</dbReference>
<proteinExistence type="predicted"/>
<feature type="repeat" description="ANK" evidence="3">
    <location>
        <begin position="1517"/>
        <end position="1549"/>
    </location>
</feature>
<evidence type="ECO:0000256" key="2">
    <source>
        <dbReference type="ARBA" id="ARBA00023043"/>
    </source>
</evidence>
<dbReference type="Pfam" id="PF00023">
    <property type="entry name" value="Ank"/>
    <property type="match status" value="1"/>
</dbReference>
<evidence type="ECO:0000256" key="1">
    <source>
        <dbReference type="ARBA" id="ARBA00022737"/>
    </source>
</evidence>
<reference evidence="5 6" key="1">
    <citation type="journal article" date="2018" name="PLoS Pathog.">
        <title>Evolution of structural diversity of trichothecenes, a family of toxins produced by plant pathogenic and entomopathogenic fungi.</title>
        <authorList>
            <person name="Proctor R.H."/>
            <person name="McCormick S.P."/>
            <person name="Kim H.S."/>
            <person name="Cardoza R.E."/>
            <person name="Stanley A.M."/>
            <person name="Lindo L."/>
            <person name="Kelly A."/>
            <person name="Brown D.W."/>
            <person name="Lee T."/>
            <person name="Vaughan M.M."/>
            <person name="Alexander N.J."/>
            <person name="Busman M."/>
            <person name="Gutierrez S."/>
        </authorList>
    </citation>
    <scope>NUCLEOTIDE SEQUENCE [LARGE SCALE GENOMIC DNA]</scope>
    <source>
        <strain evidence="5 6">NRRL 13405</strain>
    </source>
</reference>
<dbReference type="PROSITE" id="PS50297">
    <property type="entry name" value="ANK_REP_REGION"/>
    <property type="match status" value="4"/>
</dbReference>
<accession>A0A395N1E3</accession>
<feature type="repeat" description="ANK" evidence="3">
    <location>
        <begin position="1100"/>
        <end position="1128"/>
    </location>
</feature>
<name>A0A395N1E3_9HYPO</name>
<feature type="repeat" description="ANK" evidence="3">
    <location>
        <begin position="1411"/>
        <end position="1443"/>
    </location>
</feature>
<feature type="region of interest" description="Disordered" evidence="4">
    <location>
        <begin position="1"/>
        <end position="48"/>
    </location>
</feature>
<keyword evidence="2 3" id="KW-0040">ANK repeat</keyword>